<evidence type="ECO:0000256" key="1">
    <source>
        <dbReference type="SAM" id="Phobius"/>
    </source>
</evidence>
<comment type="caution">
    <text evidence="2">The sequence shown here is derived from an EMBL/GenBank/DDBJ whole genome shotgun (WGS) entry which is preliminary data.</text>
</comment>
<keyword evidence="3" id="KW-1185">Reference proteome</keyword>
<protein>
    <recommendedName>
        <fullName evidence="4">Transmembrane protein</fullName>
    </recommendedName>
</protein>
<organism evidence="2 3">
    <name type="scientific">Paramecium sonneborni</name>
    <dbReference type="NCBI Taxonomy" id="65129"/>
    <lineage>
        <taxon>Eukaryota</taxon>
        <taxon>Sar</taxon>
        <taxon>Alveolata</taxon>
        <taxon>Ciliophora</taxon>
        <taxon>Intramacronucleata</taxon>
        <taxon>Oligohymenophorea</taxon>
        <taxon>Peniculida</taxon>
        <taxon>Parameciidae</taxon>
        <taxon>Paramecium</taxon>
    </lineage>
</organism>
<proteinExistence type="predicted"/>
<dbReference type="PANTHER" id="PTHR46422">
    <property type="entry name" value="SERINE/THREONINE-PROTEIN PHOSPHATASE BSL3"/>
    <property type="match status" value="1"/>
</dbReference>
<dbReference type="PANTHER" id="PTHR46422:SF4">
    <property type="entry name" value="SERINE_THREONINE-PROTEIN PHOSPHATASE BSL3"/>
    <property type="match status" value="1"/>
</dbReference>
<keyword evidence="1" id="KW-0472">Membrane</keyword>
<keyword evidence="1" id="KW-1133">Transmembrane helix</keyword>
<name>A0A8S1RPL1_9CILI</name>
<keyword evidence="1" id="KW-0812">Transmembrane</keyword>
<accession>A0A8S1RPL1</accession>
<feature type="transmembrane region" description="Helical" evidence="1">
    <location>
        <begin position="140"/>
        <end position="161"/>
    </location>
</feature>
<reference evidence="2" key="1">
    <citation type="submission" date="2021-01" db="EMBL/GenBank/DDBJ databases">
        <authorList>
            <consortium name="Genoscope - CEA"/>
            <person name="William W."/>
        </authorList>
    </citation>
    <scope>NUCLEOTIDE SEQUENCE</scope>
</reference>
<dbReference type="Proteomes" id="UP000692954">
    <property type="component" value="Unassembled WGS sequence"/>
</dbReference>
<evidence type="ECO:0008006" key="4">
    <source>
        <dbReference type="Google" id="ProtNLM"/>
    </source>
</evidence>
<gene>
    <name evidence="2" type="ORF">PSON_ATCC_30995.1.T2020010</name>
</gene>
<dbReference type="AlphaFoldDB" id="A0A8S1RPL1"/>
<evidence type="ECO:0000313" key="3">
    <source>
        <dbReference type="Proteomes" id="UP000692954"/>
    </source>
</evidence>
<dbReference type="EMBL" id="CAJJDN010000202">
    <property type="protein sequence ID" value="CAD8128979.1"/>
    <property type="molecule type" value="Genomic_DNA"/>
</dbReference>
<sequence length="293" mass="35049">MNKIIYNQQNQVQKTYSHLICIQNYGKKLKYMVISQSQKQQIQLQQQSLYIITFSKEDVFNKRINRNWSNKIKLKNPFLNSSTNQQLRRALNSYIHELDLYNLIKKKKLKSHFSLQINYYNQSNSQNFKKIQNSYFSNKILLHYVIFIIILGCKAPIKIFGDLYGQYNYFLRHFDLWGSPFLDGKDCDIEACDYLFLGSFMVRGTNQLEIILILLAQRLNILNLYIQQEEIMKINGQMISFDFQKNVLIGQVKIQNLIILYFLKLINYLNGYLQLQLLKIKQFVYKQFIKFCE</sequence>
<evidence type="ECO:0000313" key="2">
    <source>
        <dbReference type="EMBL" id="CAD8128979.1"/>
    </source>
</evidence>